<feature type="domain" description="OmpR/PhoB-type" evidence="9">
    <location>
        <begin position="125"/>
        <end position="224"/>
    </location>
</feature>
<dbReference type="SUPFAM" id="SSF52172">
    <property type="entry name" value="CheY-like"/>
    <property type="match status" value="1"/>
</dbReference>
<name>A0ABU3Q676_9SPHN</name>
<dbReference type="PANTHER" id="PTHR48111">
    <property type="entry name" value="REGULATOR OF RPOS"/>
    <property type="match status" value="1"/>
</dbReference>
<dbReference type="InterPro" id="IPR039420">
    <property type="entry name" value="WalR-like"/>
</dbReference>
<dbReference type="Gene3D" id="1.10.10.10">
    <property type="entry name" value="Winged helix-like DNA-binding domain superfamily/Winged helix DNA-binding domain"/>
    <property type="match status" value="1"/>
</dbReference>
<dbReference type="PANTHER" id="PTHR48111:SF1">
    <property type="entry name" value="TWO-COMPONENT RESPONSE REGULATOR ORR33"/>
    <property type="match status" value="1"/>
</dbReference>
<evidence type="ECO:0000256" key="2">
    <source>
        <dbReference type="ARBA" id="ARBA00023012"/>
    </source>
</evidence>
<evidence type="ECO:0000256" key="5">
    <source>
        <dbReference type="ARBA" id="ARBA00023163"/>
    </source>
</evidence>
<organism evidence="10 11">
    <name type="scientific">Sphingosinicella rhizophila</name>
    <dbReference type="NCBI Taxonomy" id="3050082"/>
    <lineage>
        <taxon>Bacteria</taxon>
        <taxon>Pseudomonadati</taxon>
        <taxon>Pseudomonadota</taxon>
        <taxon>Alphaproteobacteria</taxon>
        <taxon>Sphingomonadales</taxon>
        <taxon>Sphingosinicellaceae</taxon>
        <taxon>Sphingosinicella</taxon>
    </lineage>
</organism>
<reference evidence="10 11" key="1">
    <citation type="submission" date="2023-05" db="EMBL/GenBank/DDBJ databases">
        <authorList>
            <person name="Guo Y."/>
        </authorList>
    </citation>
    <scope>NUCLEOTIDE SEQUENCE [LARGE SCALE GENOMIC DNA]</scope>
    <source>
        <strain evidence="10 11">GR2756</strain>
    </source>
</reference>
<keyword evidence="11" id="KW-1185">Reference proteome</keyword>
<dbReference type="SUPFAM" id="SSF46894">
    <property type="entry name" value="C-terminal effector domain of the bipartite response regulators"/>
    <property type="match status" value="1"/>
</dbReference>
<dbReference type="RefSeq" id="WP_315725373.1">
    <property type="nucleotide sequence ID" value="NZ_JAVUPU010000003.1"/>
</dbReference>
<keyword evidence="1 6" id="KW-0597">Phosphoprotein</keyword>
<keyword evidence="2" id="KW-0902">Two-component regulatory system</keyword>
<evidence type="ECO:0000259" key="9">
    <source>
        <dbReference type="PROSITE" id="PS51755"/>
    </source>
</evidence>
<evidence type="ECO:0000313" key="11">
    <source>
        <dbReference type="Proteomes" id="UP001259572"/>
    </source>
</evidence>
<evidence type="ECO:0000256" key="7">
    <source>
        <dbReference type="PROSITE-ProRule" id="PRU01091"/>
    </source>
</evidence>
<dbReference type="SMART" id="SM00862">
    <property type="entry name" value="Trans_reg_C"/>
    <property type="match status" value="1"/>
</dbReference>
<dbReference type="InterPro" id="IPR036388">
    <property type="entry name" value="WH-like_DNA-bd_sf"/>
</dbReference>
<dbReference type="Gene3D" id="6.10.250.690">
    <property type="match status" value="1"/>
</dbReference>
<evidence type="ECO:0000259" key="8">
    <source>
        <dbReference type="PROSITE" id="PS50110"/>
    </source>
</evidence>
<accession>A0ABU3Q676</accession>
<dbReference type="CDD" id="cd00383">
    <property type="entry name" value="trans_reg_C"/>
    <property type="match status" value="1"/>
</dbReference>
<evidence type="ECO:0000313" key="10">
    <source>
        <dbReference type="EMBL" id="MDT9598912.1"/>
    </source>
</evidence>
<evidence type="ECO:0000256" key="1">
    <source>
        <dbReference type="ARBA" id="ARBA00022553"/>
    </source>
</evidence>
<dbReference type="InterPro" id="IPR001789">
    <property type="entry name" value="Sig_transdc_resp-reg_receiver"/>
</dbReference>
<feature type="modified residue" description="4-aspartylphosphate" evidence="6">
    <location>
        <position position="55"/>
    </location>
</feature>
<dbReference type="PROSITE" id="PS51755">
    <property type="entry name" value="OMPR_PHOB"/>
    <property type="match status" value="1"/>
</dbReference>
<evidence type="ECO:0000256" key="4">
    <source>
        <dbReference type="ARBA" id="ARBA00023125"/>
    </source>
</evidence>
<dbReference type="Pfam" id="PF00072">
    <property type="entry name" value="Response_reg"/>
    <property type="match status" value="1"/>
</dbReference>
<dbReference type="InterPro" id="IPR001867">
    <property type="entry name" value="OmpR/PhoB-type_DNA-bd"/>
</dbReference>
<dbReference type="Pfam" id="PF00486">
    <property type="entry name" value="Trans_reg_C"/>
    <property type="match status" value="1"/>
</dbReference>
<evidence type="ECO:0000256" key="6">
    <source>
        <dbReference type="PROSITE-ProRule" id="PRU00169"/>
    </source>
</evidence>
<dbReference type="SMART" id="SM00448">
    <property type="entry name" value="REC"/>
    <property type="match status" value="1"/>
</dbReference>
<dbReference type="Proteomes" id="UP001259572">
    <property type="component" value="Unassembled WGS sequence"/>
</dbReference>
<keyword evidence="5" id="KW-0804">Transcription</keyword>
<proteinExistence type="predicted"/>
<sequence length="231" mass="25559">MSSLPPLLLVDDEPTLRRTLEAILEFGGFESDAVENAAEALERLRSKAYSGILLDLGLPDVDGAELIRTIRAESDIPILVVSGRATDNVSALDLGADDFIAKPFLPDELLARVRAVLRRNNPGAMPPMSAPTPTEVEEEAEEAGVEETYLREGTLEAKLFSFLLERSDELVPTEDLLDALWGERTDQAQNHLRVLVAKLRIRLKAEGQKLLILNEWGKGYRMTGATDRIRK</sequence>
<dbReference type="EMBL" id="JAVUPU010000003">
    <property type="protein sequence ID" value="MDT9598912.1"/>
    <property type="molecule type" value="Genomic_DNA"/>
</dbReference>
<dbReference type="InterPro" id="IPR011006">
    <property type="entry name" value="CheY-like_superfamily"/>
</dbReference>
<dbReference type="Gene3D" id="3.40.50.2300">
    <property type="match status" value="1"/>
</dbReference>
<protein>
    <submittedName>
        <fullName evidence="10">Response regulator transcription factor</fullName>
    </submittedName>
</protein>
<dbReference type="InterPro" id="IPR016032">
    <property type="entry name" value="Sig_transdc_resp-reg_C-effctor"/>
</dbReference>
<dbReference type="PROSITE" id="PS50110">
    <property type="entry name" value="RESPONSE_REGULATORY"/>
    <property type="match status" value="1"/>
</dbReference>
<evidence type="ECO:0000256" key="3">
    <source>
        <dbReference type="ARBA" id="ARBA00023015"/>
    </source>
</evidence>
<keyword evidence="3" id="KW-0805">Transcription regulation</keyword>
<feature type="DNA-binding region" description="OmpR/PhoB-type" evidence="7">
    <location>
        <begin position="125"/>
        <end position="224"/>
    </location>
</feature>
<keyword evidence="4 7" id="KW-0238">DNA-binding</keyword>
<gene>
    <name evidence="10" type="ORF">RQX22_08120</name>
</gene>
<feature type="domain" description="Response regulatory" evidence="8">
    <location>
        <begin position="6"/>
        <end position="117"/>
    </location>
</feature>
<comment type="caution">
    <text evidence="10">The sequence shown here is derived from an EMBL/GenBank/DDBJ whole genome shotgun (WGS) entry which is preliminary data.</text>
</comment>